<evidence type="ECO:0000256" key="2">
    <source>
        <dbReference type="ARBA" id="ARBA00022679"/>
    </source>
</evidence>
<organism evidence="6 7">
    <name type="scientific">Natronobacillus azotifigens</name>
    <dbReference type="NCBI Taxonomy" id="472978"/>
    <lineage>
        <taxon>Bacteria</taxon>
        <taxon>Bacillati</taxon>
        <taxon>Bacillota</taxon>
        <taxon>Bacilli</taxon>
        <taxon>Bacillales</taxon>
        <taxon>Bacillaceae</taxon>
        <taxon>Natronobacillus</taxon>
    </lineage>
</organism>
<evidence type="ECO:0000259" key="5">
    <source>
        <dbReference type="Pfam" id="PF02782"/>
    </source>
</evidence>
<evidence type="ECO:0000259" key="4">
    <source>
        <dbReference type="Pfam" id="PF00370"/>
    </source>
</evidence>
<dbReference type="SUPFAM" id="SSF53067">
    <property type="entry name" value="Actin-like ATPase domain"/>
    <property type="match status" value="2"/>
</dbReference>
<dbReference type="Pfam" id="PF02782">
    <property type="entry name" value="FGGY_C"/>
    <property type="match status" value="1"/>
</dbReference>
<sequence>MSVNVKKSIESGKTVLGIEFGSTRIKSVLIGEDNVPIASGSHDWENSYVDNRWTYSLEDIWGGLQDSYQKMVDNVKEQYGVTLKTVGSIGFSAMMHGYMVFNKEELLVPFRTWRNNLQEQASTELTALFNYNIPQRWSIAHLYQAILNGENHITDITFQTTLAGYIHWKLTGDKVLGVGEASGVFPIDLDTKDYNKKMIAQFNEKVASKHLPWSLEDILPKVLVAGENAGTLTREGAKLLDPSGELSPGIPLCPPEGDAGTGMVATNSVAKRTGNVSAGTSAFAMVVLEKDLSKVHPEIDLVTTPTGNLVAMAHSNNCTSDLNAWVGIFKEFANAMGMKVDMNKMYGTLFNEALKGDPDAGGLLSYGYLSGEHVTHFEEGRPLFARSSNSQFNLANFMRTHLFTSFGAMKIGMDILIKEEKVQLDEILGHGGLFKTEGVGQSILAGALNTPVSVMGTAGEGGAWGIALLAAYMVNKEANETLDDFLNDKVFADQSVKTIAPNPEDVKGFEEYIKRYKDGLAIERAAVDNLK</sequence>
<dbReference type="RefSeq" id="WP_268779622.1">
    <property type="nucleotide sequence ID" value="NZ_JAPRAT010000009.1"/>
</dbReference>
<keyword evidence="2" id="KW-0808">Transferase</keyword>
<name>A0A9J6RC25_9BACI</name>
<dbReference type="InterPro" id="IPR018484">
    <property type="entry name" value="FGGY_N"/>
</dbReference>
<dbReference type="PANTHER" id="PTHR43095:SF5">
    <property type="entry name" value="XYLULOSE KINASE"/>
    <property type="match status" value="1"/>
</dbReference>
<comment type="caution">
    <text evidence="6">The sequence shown here is derived from an EMBL/GenBank/DDBJ whole genome shotgun (WGS) entry which is preliminary data.</text>
</comment>
<dbReference type="EMBL" id="JAPRAT010000009">
    <property type="protein sequence ID" value="MCZ0702852.1"/>
    <property type="molecule type" value="Genomic_DNA"/>
</dbReference>
<dbReference type="InterPro" id="IPR043129">
    <property type="entry name" value="ATPase_NBD"/>
</dbReference>
<dbReference type="AlphaFoldDB" id="A0A9J6RC25"/>
<dbReference type="PANTHER" id="PTHR43095">
    <property type="entry name" value="SUGAR KINASE"/>
    <property type="match status" value="1"/>
</dbReference>
<dbReference type="Gene3D" id="3.30.420.40">
    <property type="match status" value="2"/>
</dbReference>
<evidence type="ECO:0000313" key="6">
    <source>
        <dbReference type="EMBL" id="MCZ0702852.1"/>
    </source>
</evidence>
<dbReference type="Proteomes" id="UP001084197">
    <property type="component" value="Unassembled WGS sequence"/>
</dbReference>
<dbReference type="InterPro" id="IPR018485">
    <property type="entry name" value="FGGY_C"/>
</dbReference>
<protein>
    <submittedName>
        <fullName evidence="6">FGGY-family carbohydrate kinase</fullName>
    </submittedName>
</protein>
<evidence type="ECO:0000256" key="1">
    <source>
        <dbReference type="ARBA" id="ARBA00009156"/>
    </source>
</evidence>
<keyword evidence="7" id="KW-1185">Reference proteome</keyword>
<dbReference type="Pfam" id="PF00370">
    <property type="entry name" value="FGGY_N"/>
    <property type="match status" value="1"/>
</dbReference>
<dbReference type="GO" id="GO:0005975">
    <property type="term" value="P:carbohydrate metabolic process"/>
    <property type="evidence" value="ECO:0007669"/>
    <property type="project" value="InterPro"/>
</dbReference>
<gene>
    <name evidence="6" type="ORF">OWO01_06475</name>
</gene>
<keyword evidence="3 6" id="KW-0418">Kinase</keyword>
<dbReference type="CDD" id="cd07809">
    <property type="entry name" value="ASKHA_NBD_FGGY_BaXK-like"/>
    <property type="match status" value="1"/>
</dbReference>
<accession>A0A9J6RC25</accession>
<reference evidence="6" key="1">
    <citation type="submission" date="2022-11" db="EMBL/GenBank/DDBJ databases">
        <title>WGS of Natronobacillus azotifigens 24KS-1, an anaerobic diazotrophic haloalkaliphile from soda-rich habitats.</title>
        <authorList>
            <person name="Sorokin D.Y."/>
            <person name="Merkel A.Y."/>
        </authorList>
    </citation>
    <scope>NUCLEOTIDE SEQUENCE</scope>
    <source>
        <strain evidence="6">24KS-1</strain>
    </source>
</reference>
<feature type="domain" description="Carbohydrate kinase FGGY C-terminal" evidence="5">
    <location>
        <begin position="275"/>
        <end position="473"/>
    </location>
</feature>
<comment type="similarity">
    <text evidence="1">Belongs to the FGGY kinase family.</text>
</comment>
<dbReference type="GO" id="GO:0016301">
    <property type="term" value="F:kinase activity"/>
    <property type="evidence" value="ECO:0007669"/>
    <property type="project" value="UniProtKB-KW"/>
</dbReference>
<dbReference type="InterPro" id="IPR050406">
    <property type="entry name" value="FGGY_Carb_Kinase"/>
</dbReference>
<feature type="domain" description="Carbohydrate kinase FGGY N-terminal" evidence="4">
    <location>
        <begin position="15"/>
        <end position="240"/>
    </location>
</feature>
<evidence type="ECO:0000313" key="7">
    <source>
        <dbReference type="Proteomes" id="UP001084197"/>
    </source>
</evidence>
<evidence type="ECO:0000256" key="3">
    <source>
        <dbReference type="ARBA" id="ARBA00022777"/>
    </source>
</evidence>
<proteinExistence type="inferred from homology"/>